<sequence>MRGIDHDHVDTGICQCLDAFFGALAHADGRTGAQLTLRIARCIRTLGGLLDILDRHQAA</sequence>
<dbReference type="EMBL" id="MLJW01008799">
    <property type="protein sequence ID" value="OIQ63675.1"/>
    <property type="molecule type" value="Genomic_DNA"/>
</dbReference>
<evidence type="ECO:0000313" key="1">
    <source>
        <dbReference type="EMBL" id="OIQ63675.1"/>
    </source>
</evidence>
<dbReference type="AntiFam" id="ANF00141">
    <property type="entry name" value="Shadow ORF (opposite guaB)"/>
</dbReference>
<name>A0A1J5PEL0_9ZZZZ</name>
<dbReference type="AlphaFoldDB" id="A0A1J5PEL0"/>
<accession>A0A1J5PEL0</accession>
<comment type="caution">
    <text evidence="1">The sequence shown here is derived from an EMBL/GenBank/DDBJ whole genome shotgun (WGS) entry which is preliminary data.</text>
</comment>
<gene>
    <name evidence="1" type="ORF">GALL_547850</name>
</gene>
<protein>
    <submittedName>
        <fullName evidence="1">Uncharacterized protein</fullName>
    </submittedName>
</protein>
<proteinExistence type="predicted"/>
<reference evidence="1" key="1">
    <citation type="submission" date="2016-10" db="EMBL/GenBank/DDBJ databases">
        <title>Sequence of Gallionella enrichment culture.</title>
        <authorList>
            <person name="Poehlein A."/>
            <person name="Muehling M."/>
            <person name="Daniel R."/>
        </authorList>
    </citation>
    <scope>NUCLEOTIDE SEQUENCE</scope>
</reference>
<organism evidence="1">
    <name type="scientific">mine drainage metagenome</name>
    <dbReference type="NCBI Taxonomy" id="410659"/>
    <lineage>
        <taxon>unclassified sequences</taxon>
        <taxon>metagenomes</taxon>
        <taxon>ecological metagenomes</taxon>
    </lineage>
</organism>